<evidence type="ECO:0000256" key="1">
    <source>
        <dbReference type="SAM" id="MobiDB-lite"/>
    </source>
</evidence>
<accession>A4SLD2</accession>
<dbReference type="KEGG" id="asa:ASA_1620"/>
<sequence length="134" mass="14668">MMQLSELHGFLRQFKVMAARWLPIGVAGPDRSLPAGDWPGQVDNKRERSSHEPGEKVWGCEPGPLGPQPDWRCRRSGDSPECRPSTAGVKMVVFCLIGPLLACGGAVGLAIVSGQDMQAKRCAWTQYCRLCQCK</sequence>
<reference evidence="4" key="1">
    <citation type="journal article" date="2008" name="BMC Genomics">
        <title>The genome of Aeromonas salmonicida subsp. salmonicida A449: insights into the evolution of a fish pathogen.</title>
        <authorList>
            <person name="Reith M.E."/>
            <person name="Singh R.K."/>
            <person name="Curtis B."/>
            <person name="Boyd J.M."/>
            <person name="Bouevitch A."/>
            <person name="Kimball J."/>
            <person name="Munholland J."/>
            <person name="Murphy C."/>
            <person name="Sarty D."/>
            <person name="Williams J."/>
            <person name="Nash J.H."/>
            <person name="Johnson S.C."/>
            <person name="Brown L.L."/>
        </authorList>
    </citation>
    <scope>NUCLEOTIDE SEQUENCE [LARGE SCALE GENOMIC DNA]</scope>
    <source>
        <strain evidence="4">A449</strain>
    </source>
</reference>
<keyword evidence="2" id="KW-1133">Transmembrane helix</keyword>
<keyword evidence="2" id="KW-0472">Membrane</keyword>
<feature type="transmembrane region" description="Helical" evidence="2">
    <location>
        <begin position="91"/>
        <end position="112"/>
    </location>
</feature>
<keyword evidence="2" id="KW-0812">Transmembrane</keyword>
<dbReference type="Proteomes" id="UP000000225">
    <property type="component" value="Chromosome"/>
</dbReference>
<evidence type="ECO:0000313" key="4">
    <source>
        <dbReference type="Proteomes" id="UP000000225"/>
    </source>
</evidence>
<evidence type="ECO:0000256" key="2">
    <source>
        <dbReference type="SAM" id="Phobius"/>
    </source>
</evidence>
<dbReference type="EMBL" id="CP000644">
    <property type="protein sequence ID" value="ABO89704.1"/>
    <property type="molecule type" value="Genomic_DNA"/>
</dbReference>
<protein>
    <submittedName>
        <fullName evidence="3">Uncharacterized protein</fullName>
    </submittedName>
</protein>
<dbReference type="HOGENOM" id="CLU_1891733_0_0_6"/>
<gene>
    <name evidence="3" type="ordered locus">ASA_1620</name>
</gene>
<evidence type="ECO:0000313" key="3">
    <source>
        <dbReference type="EMBL" id="ABO89704.1"/>
    </source>
</evidence>
<proteinExistence type="predicted"/>
<name>A4SLD2_AERS4</name>
<feature type="region of interest" description="Disordered" evidence="1">
    <location>
        <begin position="28"/>
        <end position="63"/>
    </location>
</feature>
<feature type="compositionally biased region" description="Basic and acidic residues" evidence="1">
    <location>
        <begin position="43"/>
        <end position="55"/>
    </location>
</feature>
<dbReference type="AlphaFoldDB" id="A4SLD2"/>
<organism evidence="3 4">
    <name type="scientific">Aeromonas salmonicida (strain A449)</name>
    <dbReference type="NCBI Taxonomy" id="382245"/>
    <lineage>
        <taxon>Bacteria</taxon>
        <taxon>Pseudomonadati</taxon>
        <taxon>Pseudomonadota</taxon>
        <taxon>Gammaproteobacteria</taxon>
        <taxon>Aeromonadales</taxon>
        <taxon>Aeromonadaceae</taxon>
        <taxon>Aeromonas</taxon>
    </lineage>
</organism>